<dbReference type="InterPro" id="IPR002939">
    <property type="entry name" value="DnaJ_C"/>
</dbReference>
<dbReference type="FunFam" id="1.10.287.110:FF:000040">
    <property type="entry name" value="dnaJ homolog subfamily B member 11"/>
    <property type="match status" value="1"/>
</dbReference>
<sequence length="870" mass="99995">MWMDVGITFFISQIILLLIPAAEVVGEWSSKILDLPDSHITRYLNTFKDEGEKCRNSESCIYQHILETGLCWGYEENCPDHLGYSNAHCPGDHKGWVSSKSQQLQTFVNQADFGFVKQQLQSKTVMCKPRLDGESFLECSQYLQFCRGSNLYIDFRDLPSRKESFRYKMDVLKKGQIGGRCKLNDFKLQSEAVHQSPLQSWAPEIQHFQELPDLVNKQSKICDVFIDRPTFIMKIDATVNMYHHFCDFFNLYASLHLNGTHNEMFSRDVNILIWETYNYHSNFGITWSVFTKNPLMNLRTFQGKRVCFREVIFPLLPRMIFGLYYNTPVVWGCQESGLFHAFSKFILHRLKIPKRTAIDLVELPRIKITLLSRNTQYRRILNEKALLDKLRSSPRQYTIQRVEFTHETDFRQQLNIIQDTDIFIGMHGAGLTHLLFLPDWASVFELYNCGDEHCYADLARLRGVHYQTWSNPAKLKPQDEGHHPSDGGPHAKFTNYSFDTDEFLRIVDSAADHVSQHPTYRHTFGHLNQPSKSRDFYKILGIQKSANTNQIKKAYRKLAKELHPDRNKEDPEKASAQFQDLGAAYETLSDPEKRELYDRCGEECVSKEGAGGGGMDPFASFFGDFGFGFGGNGNQGQREVAKGADIVMDLFVSLEELYSGNFVEITHNKPVLKPAKGTRKCNCRQEMVTRQLGPGRFQMMQQAVCDECPNVKLVNEERVLEVEIEQGMTDGLEQRFTAEGEPHTDGEPGDLRLRIQTAPHSIFERRGDDLYTNVTISLADALAGFELDIEHLDGHKVHIVRDKVTWPGARIRKKGEGMPNYDNNNLFGMLYVTFDVQFPKDELSTEVKEKLRQLLSQDSINKVYNGLRGF</sequence>
<dbReference type="PROSITE" id="PS00636">
    <property type="entry name" value="DNAJ_1"/>
    <property type="match status" value="1"/>
</dbReference>
<dbReference type="CDD" id="cd10747">
    <property type="entry name" value="DnaJ_C"/>
    <property type="match status" value="1"/>
</dbReference>
<dbReference type="InterPro" id="IPR036869">
    <property type="entry name" value="J_dom_sf"/>
</dbReference>
<dbReference type="EMBL" id="LR015133">
    <property type="protein sequence ID" value="SVE84752.1"/>
    <property type="molecule type" value="mRNA"/>
</dbReference>
<dbReference type="InterPro" id="IPR018253">
    <property type="entry name" value="DnaJ_domain_CS"/>
</dbReference>
<dbReference type="Gene3D" id="1.10.287.110">
    <property type="entry name" value="DnaJ domain"/>
    <property type="match status" value="1"/>
</dbReference>
<evidence type="ECO:0000256" key="1">
    <source>
        <dbReference type="ARBA" id="ARBA00022729"/>
    </source>
</evidence>
<evidence type="ECO:0000313" key="5">
    <source>
        <dbReference type="EMBL" id="SVE84752.1"/>
    </source>
</evidence>
<feature type="chain" id="PRO_5021220070" evidence="3">
    <location>
        <begin position="27"/>
        <end position="870"/>
    </location>
</feature>
<keyword evidence="1 3" id="KW-0732">Signal</keyword>
<dbReference type="PRINTS" id="PR00625">
    <property type="entry name" value="JDOMAIN"/>
</dbReference>
<keyword evidence="2" id="KW-0325">Glycoprotein</keyword>
<name>A0A4Y7MVQ7_DAPPU</name>
<reference evidence="5" key="1">
    <citation type="submission" date="2018-08" db="EMBL/GenBank/DDBJ databases">
        <authorList>
            <person name="Cornetti L."/>
        </authorList>
    </citation>
    <scope>NUCLEOTIDE SEQUENCE</scope>
    <source>
        <strain evidence="5">TCO</strain>
    </source>
</reference>
<protein>
    <submittedName>
        <fullName evidence="5">EOG090X02IK</fullName>
    </submittedName>
</protein>
<dbReference type="Pfam" id="PF04577">
    <property type="entry name" value="Glyco_transf_61"/>
    <property type="match status" value="1"/>
</dbReference>
<proteinExistence type="evidence at transcript level"/>
<feature type="domain" description="J" evidence="4">
    <location>
        <begin position="535"/>
        <end position="601"/>
    </location>
</feature>
<dbReference type="SUPFAM" id="SSF46565">
    <property type="entry name" value="Chaperone J-domain"/>
    <property type="match status" value="1"/>
</dbReference>
<dbReference type="InterPro" id="IPR008971">
    <property type="entry name" value="HSP40/DnaJ_pept-bd"/>
</dbReference>
<dbReference type="FunFam" id="2.60.260.20:FF:000013">
    <property type="entry name" value="DnaJ subfamily B member 11"/>
    <property type="match status" value="1"/>
</dbReference>
<dbReference type="SMART" id="SM00271">
    <property type="entry name" value="DnaJ"/>
    <property type="match status" value="1"/>
</dbReference>
<dbReference type="PANTHER" id="PTHR44298">
    <property type="entry name" value="DNAJ HOMOLOG SUBFAMILY B MEMBER 11"/>
    <property type="match status" value="1"/>
</dbReference>
<dbReference type="CDD" id="cd06257">
    <property type="entry name" value="DnaJ"/>
    <property type="match status" value="1"/>
</dbReference>
<dbReference type="Pfam" id="PF01556">
    <property type="entry name" value="DnaJ_C"/>
    <property type="match status" value="1"/>
</dbReference>
<dbReference type="Pfam" id="PF00226">
    <property type="entry name" value="DnaJ"/>
    <property type="match status" value="1"/>
</dbReference>
<accession>A0A4Y7MVQ7</accession>
<dbReference type="OrthoDB" id="529273at2759"/>
<dbReference type="InterPro" id="IPR051736">
    <property type="entry name" value="DnaJ-B11-like"/>
</dbReference>
<dbReference type="GO" id="GO:0016757">
    <property type="term" value="F:glycosyltransferase activity"/>
    <property type="evidence" value="ECO:0007669"/>
    <property type="project" value="InterPro"/>
</dbReference>
<dbReference type="SUPFAM" id="SSF49493">
    <property type="entry name" value="HSP40/DnaJ peptide-binding domain"/>
    <property type="match status" value="2"/>
</dbReference>
<dbReference type="PANTHER" id="PTHR44298:SF1">
    <property type="entry name" value="DNAJ HOMOLOG SUBFAMILY B MEMBER 11"/>
    <property type="match status" value="1"/>
</dbReference>
<evidence type="ECO:0000256" key="3">
    <source>
        <dbReference type="SAM" id="SignalP"/>
    </source>
</evidence>
<evidence type="ECO:0000259" key="4">
    <source>
        <dbReference type="PROSITE" id="PS50076"/>
    </source>
</evidence>
<dbReference type="Gene3D" id="2.60.260.20">
    <property type="entry name" value="Urease metallochaperone UreE, N-terminal domain"/>
    <property type="match status" value="2"/>
</dbReference>
<gene>
    <name evidence="5" type="primary">EOG090X02IK</name>
</gene>
<dbReference type="PROSITE" id="PS50076">
    <property type="entry name" value="DNAJ_2"/>
    <property type="match status" value="1"/>
</dbReference>
<dbReference type="GO" id="GO:0006457">
    <property type="term" value="P:protein folding"/>
    <property type="evidence" value="ECO:0007669"/>
    <property type="project" value="InterPro"/>
</dbReference>
<dbReference type="GO" id="GO:0051082">
    <property type="term" value="F:unfolded protein binding"/>
    <property type="evidence" value="ECO:0007669"/>
    <property type="project" value="InterPro"/>
</dbReference>
<evidence type="ECO:0000256" key="2">
    <source>
        <dbReference type="ARBA" id="ARBA00023180"/>
    </source>
</evidence>
<dbReference type="InterPro" id="IPR049625">
    <property type="entry name" value="Glyco_transf_61_cat"/>
</dbReference>
<dbReference type="InterPro" id="IPR001623">
    <property type="entry name" value="DnaJ_domain"/>
</dbReference>
<feature type="signal peptide" evidence="3">
    <location>
        <begin position="1"/>
        <end position="26"/>
    </location>
</feature>
<dbReference type="AlphaFoldDB" id="A0A4Y7MVQ7"/>
<organism evidence="5">
    <name type="scientific">Daphnia pulex</name>
    <name type="common">Water flea</name>
    <dbReference type="NCBI Taxonomy" id="6669"/>
    <lineage>
        <taxon>Eukaryota</taxon>
        <taxon>Metazoa</taxon>
        <taxon>Ecdysozoa</taxon>
        <taxon>Arthropoda</taxon>
        <taxon>Crustacea</taxon>
        <taxon>Branchiopoda</taxon>
        <taxon>Diplostraca</taxon>
        <taxon>Cladocera</taxon>
        <taxon>Anomopoda</taxon>
        <taxon>Daphniidae</taxon>
        <taxon>Daphnia</taxon>
    </lineage>
</organism>